<dbReference type="Gene3D" id="3.40.109.10">
    <property type="entry name" value="NADH Oxidase"/>
    <property type="match status" value="1"/>
</dbReference>
<dbReference type="NCBIfam" id="NF003768">
    <property type="entry name" value="PRK05365.1"/>
    <property type="match status" value="1"/>
</dbReference>
<accession>A0A5J6G4X8</accession>
<sequence>MIPTETSRHLALDPVAQDLLFREARTATAFTSEPVGDEQVRAIYELVKYAPTSMNQQPMRVVLLRSPEARGELRTHLAHGNRAKAATAPLIALLAADLRFHETLPEVFPHLPEAKDLFADPAVRRDSALFNTALQVAYFIVGIRAAGLAAGPIVGYDADAINKAFFGDGTKEIVTVVNIGRPAAGSGHPRLPRLAFHDVVSTV</sequence>
<feature type="domain" description="Nitroreductase" evidence="1">
    <location>
        <begin position="25"/>
        <end position="181"/>
    </location>
</feature>
<dbReference type="InterPro" id="IPR000415">
    <property type="entry name" value="Nitroreductase-like"/>
</dbReference>
<dbReference type="KEGG" id="ska:CP970_02750"/>
<dbReference type="PANTHER" id="PTHR43543:SF1">
    <property type="entry name" value="MALONIC SEMIALDEHYDE REDUCTASE RUTE-RELATED"/>
    <property type="match status" value="1"/>
</dbReference>
<protein>
    <submittedName>
        <fullName evidence="2">Malonic semialdehyde reductase</fullName>
    </submittedName>
</protein>
<dbReference type="Pfam" id="PF00881">
    <property type="entry name" value="Nitroreductase"/>
    <property type="match status" value="1"/>
</dbReference>
<dbReference type="OrthoDB" id="9784375at2"/>
<keyword evidence="3" id="KW-1185">Reference proteome</keyword>
<evidence type="ECO:0000313" key="2">
    <source>
        <dbReference type="EMBL" id="QEU89967.1"/>
    </source>
</evidence>
<reference evidence="2 3" key="1">
    <citation type="submission" date="2017-09" db="EMBL/GenBank/DDBJ databases">
        <authorList>
            <person name="Lee N."/>
            <person name="Cho B.-K."/>
        </authorList>
    </citation>
    <scope>NUCLEOTIDE SEQUENCE [LARGE SCALE GENOMIC DNA]</scope>
    <source>
        <strain evidence="2 3">ATCC 12853</strain>
    </source>
</reference>
<dbReference type="Proteomes" id="UP000325529">
    <property type="component" value="Chromosome"/>
</dbReference>
<name>A0A5J6G4X8_STRKN</name>
<gene>
    <name evidence="2" type="ORF">CP970_02750</name>
</gene>
<dbReference type="EMBL" id="CP023699">
    <property type="protein sequence ID" value="QEU89967.1"/>
    <property type="molecule type" value="Genomic_DNA"/>
</dbReference>
<dbReference type="InterPro" id="IPR050461">
    <property type="entry name" value="Nitroreductase_HadB/RutE"/>
</dbReference>
<dbReference type="AlphaFoldDB" id="A0A5J6G4X8"/>
<evidence type="ECO:0000313" key="3">
    <source>
        <dbReference type="Proteomes" id="UP000325529"/>
    </source>
</evidence>
<dbReference type="RefSeq" id="WP_055554172.1">
    <property type="nucleotide sequence ID" value="NZ_CP023699.1"/>
</dbReference>
<dbReference type="GO" id="GO:0016491">
    <property type="term" value="F:oxidoreductase activity"/>
    <property type="evidence" value="ECO:0007669"/>
    <property type="project" value="InterPro"/>
</dbReference>
<dbReference type="InterPro" id="IPR029479">
    <property type="entry name" value="Nitroreductase"/>
</dbReference>
<evidence type="ECO:0000259" key="1">
    <source>
        <dbReference type="Pfam" id="PF00881"/>
    </source>
</evidence>
<dbReference type="PANTHER" id="PTHR43543">
    <property type="entry name" value="MALONIC SEMIALDEHYDE REDUCTASE RUTE-RELATED"/>
    <property type="match status" value="1"/>
</dbReference>
<dbReference type="SUPFAM" id="SSF55469">
    <property type="entry name" value="FMN-dependent nitroreductase-like"/>
    <property type="match status" value="1"/>
</dbReference>
<organism evidence="2 3">
    <name type="scientific">Streptomyces kanamyceticus</name>
    <dbReference type="NCBI Taxonomy" id="1967"/>
    <lineage>
        <taxon>Bacteria</taxon>
        <taxon>Bacillati</taxon>
        <taxon>Actinomycetota</taxon>
        <taxon>Actinomycetes</taxon>
        <taxon>Kitasatosporales</taxon>
        <taxon>Streptomycetaceae</taxon>
        <taxon>Streptomyces</taxon>
    </lineage>
</organism>
<proteinExistence type="predicted"/>